<organism evidence="7">
    <name type="scientific">Timema douglasi</name>
    <name type="common">Walking stick</name>
    <dbReference type="NCBI Taxonomy" id="61478"/>
    <lineage>
        <taxon>Eukaryota</taxon>
        <taxon>Metazoa</taxon>
        <taxon>Ecdysozoa</taxon>
        <taxon>Arthropoda</taxon>
        <taxon>Hexapoda</taxon>
        <taxon>Insecta</taxon>
        <taxon>Pterygota</taxon>
        <taxon>Neoptera</taxon>
        <taxon>Polyneoptera</taxon>
        <taxon>Phasmatodea</taxon>
        <taxon>Timematodea</taxon>
        <taxon>Timematoidea</taxon>
        <taxon>Timematidae</taxon>
        <taxon>Timema</taxon>
    </lineage>
</organism>
<dbReference type="PANTHER" id="PTHR10196:SF57">
    <property type="entry name" value="XYLULOSE KINASE"/>
    <property type="match status" value="1"/>
</dbReference>
<evidence type="ECO:0000256" key="3">
    <source>
        <dbReference type="ARBA" id="ARBA00022777"/>
    </source>
</evidence>
<dbReference type="GO" id="GO:0042732">
    <property type="term" value="P:D-xylose metabolic process"/>
    <property type="evidence" value="ECO:0007669"/>
    <property type="project" value="UniProtKB-UniRule"/>
</dbReference>
<comment type="similarity">
    <text evidence="1 4">Belongs to the FGGY kinase family.</text>
</comment>
<dbReference type="Gene3D" id="3.30.420.40">
    <property type="match status" value="2"/>
</dbReference>
<protein>
    <recommendedName>
        <fullName evidence="4">Xylulose kinase</fullName>
        <ecNumber evidence="4">2.7.1.17</ecNumber>
    </recommendedName>
</protein>
<dbReference type="GO" id="GO:0005829">
    <property type="term" value="C:cytosol"/>
    <property type="evidence" value="ECO:0007669"/>
    <property type="project" value="TreeGrafter"/>
</dbReference>
<dbReference type="EMBL" id="OA570736">
    <property type="protein sequence ID" value="CAD7203517.1"/>
    <property type="molecule type" value="Genomic_DNA"/>
</dbReference>
<keyword evidence="4" id="KW-0859">Xylose metabolism</keyword>
<dbReference type="SUPFAM" id="SSF53067">
    <property type="entry name" value="Actin-like ATPase domain"/>
    <property type="match status" value="2"/>
</dbReference>
<feature type="domain" description="Carbohydrate kinase FGGY C-terminal" evidence="6">
    <location>
        <begin position="447"/>
        <end position="586"/>
    </location>
</feature>
<dbReference type="CDD" id="cd07776">
    <property type="entry name" value="ASKHA_NBD_FGGY_SpXK-like"/>
    <property type="match status" value="1"/>
</dbReference>
<accession>A0A7R8VRT9</accession>
<comment type="function">
    <text evidence="4">Phosphorylates D-xylulose to produce D-xylulose 5-phosphate, a molecule that may play an important role in the regulation of glucose metabolism and lipogenesis.</text>
</comment>
<keyword evidence="3 4" id="KW-0418">Kinase</keyword>
<reference evidence="7" key="1">
    <citation type="submission" date="2020-11" db="EMBL/GenBank/DDBJ databases">
        <authorList>
            <person name="Tran Van P."/>
        </authorList>
    </citation>
    <scope>NUCLEOTIDE SEQUENCE</scope>
</reference>
<evidence type="ECO:0000313" key="7">
    <source>
        <dbReference type="EMBL" id="CAD7203517.1"/>
    </source>
</evidence>
<evidence type="ECO:0000259" key="6">
    <source>
        <dbReference type="Pfam" id="PF02782"/>
    </source>
</evidence>
<dbReference type="GO" id="GO:0004856">
    <property type="term" value="F:D-xylulokinase activity"/>
    <property type="evidence" value="ECO:0007669"/>
    <property type="project" value="UniProtKB-UniRule"/>
</dbReference>
<sequence length="656" mass="72354">MSGQVQQRRVNKQSHLLITSTLVFQLKGVIINNDLQILHETQVQFDADLPEFRTHGGVVSTEDGHTITAPTLLWVKALDLLLDQLKLAGADYTNIAAISGTAQQHGSVYWQRGAQHTLQFLEASKFLHEQLVRSFSTPNSPVWMDSSTTEQCRQLERAVGGAQKLAEITGSTAYERFTASQIAKLSQTKPSVYNNTESETSTGTGSQRISLVSSFACSLFLGRYADIDYSDGSGMNLLDIHSKEWSQICLDATAPNLIDKLGTPVASSSIQGPISQYFVERFDFNPDCKVASFTGDNPASLIGMCLTEGTIAVSLGTSDTLFLWLRRPQTLLEGHILCNPVDKEAYMALLWSVADNPRLNTVSQSHMRATWPYCVAGNPRLNTVIHEGYMALLWSVADNPRLNTVIHEGYMALLWSVADNPRLNTVSQPHMRVTWPYCGHFKNGSLTRERVRDDCTEGSWELFNELLDSTPRGNFGNMGLYFDVQEIIPFVKGDHRFNKANDRVQRFTSMEVEVRALVEGQFLAKRAHAEDLGFNIEAGSRIIATGGASNNKSILQVLSDVFNAPVYVLEAANSAMLGSAYQAKHALVAEHTSFSEMTSCLSPPVLACQPYKDAAQVIITIARYPLCTTRWWGAIVGSSSLSSTRSRHDFPPATPA</sequence>
<dbReference type="FunFam" id="3.30.420.40:FF:000118">
    <property type="entry name" value="Xylulose kinase 2"/>
    <property type="match status" value="1"/>
</dbReference>
<proteinExistence type="inferred from homology"/>
<keyword evidence="4" id="KW-0119">Carbohydrate metabolism</keyword>
<dbReference type="GO" id="GO:0005997">
    <property type="term" value="P:xylulose metabolic process"/>
    <property type="evidence" value="ECO:0007669"/>
    <property type="project" value="UniProtKB-UniRule"/>
</dbReference>
<evidence type="ECO:0000256" key="1">
    <source>
        <dbReference type="ARBA" id="ARBA00009156"/>
    </source>
</evidence>
<dbReference type="InterPro" id="IPR018485">
    <property type="entry name" value="FGGY_C"/>
</dbReference>
<dbReference type="EC" id="2.7.1.17" evidence="4"/>
<dbReference type="Pfam" id="PF02782">
    <property type="entry name" value="FGGY_C"/>
    <property type="match status" value="1"/>
</dbReference>
<dbReference type="InterPro" id="IPR018484">
    <property type="entry name" value="FGGY_N"/>
</dbReference>
<dbReference type="GO" id="GO:0005524">
    <property type="term" value="F:ATP binding"/>
    <property type="evidence" value="ECO:0007669"/>
    <property type="project" value="UniProtKB-KW"/>
</dbReference>
<evidence type="ECO:0000259" key="5">
    <source>
        <dbReference type="Pfam" id="PF00370"/>
    </source>
</evidence>
<dbReference type="AlphaFoldDB" id="A0A7R8VRT9"/>
<keyword evidence="4" id="KW-0547">Nucleotide-binding</keyword>
<keyword evidence="4" id="KW-0067">ATP-binding</keyword>
<dbReference type="PANTHER" id="PTHR10196">
    <property type="entry name" value="SUGAR KINASE"/>
    <property type="match status" value="1"/>
</dbReference>
<dbReference type="InterPro" id="IPR042024">
    <property type="entry name" value="D-XK_euk"/>
</dbReference>
<evidence type="ECO:0000256" key="2">
    <source>
        <dbReference type="ARBA" id="ARBA00022679"/>
    </source>
</evidence>
<dbReference type="Pfam" id="PF00370">
    <property type="entry name" value="FGGY_N"/>
    <property type="match status" value="1"/>
</dbReference>
<feature type="domain" description="Carbohydrate kinase FGGY N-terminal" evidence="5">
    <location>
        <begin position="142"/>
        <end position="303"/>
    </location>
</feature>
<comment type="catalytic activity">
    <reaction evidence="4">
        <text>D-xylulose + ATP = D-xylulose 5-phosphate + ADP + H(+)</text>
        <dbReference type="Rhea" id="RHEA:10964"/>
        <dbReference type="ChEBI" id="CHEBI:15378"/>
        <dbReference type="ChEBI" id="CHEBI:17140"/>
        <dbReference type="ChEBI" id="CHEBI:30616"/>
        <dbReference type="ChEBI" id="CHEBI:57737"/>
        <dbReference type="ChEBI" id="CHEBI:456216"/>
        <dbReference type="EC" id="2.7.1.17"/>
    </reaction>
</comment>
<dbReference type="InterPro" id="IPR043129">
    <property type="entry name" value="ATPase_NBD"/>
</dbReference>
<keyword evidence="2 4" id="KW-0808">Transferase</keyword>
<name>A0A7R8VRT9_TIMDO</name>
<gene>
    <name evidence="7" type="ORF">TDIB3V08_LOCUS9686</name>
</gene>
<evidence type="ECO:0000256" key="4">
    <source>
        <dbReference type="RuleBase" id="RU367058"/>
    </source>
</evidence>